<dbReference type="KEGG" id="bbe:BBR47_02710"/>
<dbReference type="RefSeq" id="WP_012684021.1">
    <property type="nucleotide sequence ID" value="NC_012491.1"/>
</dbReference>
<sequence>MKNVGYLDRTIRFIIGIVLLSMLVLVEGTWKYAGLIGIPLILTGLLGTCIVYRILGVRTCSTKP</sequence>
<evidence type="ECO:0000313" key="4">
    <source>
        <dbReference type="Proteomes" id="UP000001877"/>
    </source>
</evidence>
<keyword evidence="1" id="KW-0472">Membrane</keyword>
<evidence type="ECO:0000256" key="1">
    <source>
        <dbReference type="SAM" id="Phobius"/>
    </source>
</evidence>
<dbReference type="STRING" id="358681.BBR47_02710"/>
<dbReference type="HOGENOM" id="CLU_176022_4_1_9"/>
<gene>
    <name evidence="3" type="ordered locus">BBR47_02710</name>
</gene>
<dbReference type="Pfam" id="PF11127">
    <property type="entry name" value="YgaP-like_TM"/>
    <property type="match status" value="1"/>
</dbReference>
<keyword evidence="1" id="KW-1133">Transmembrane helix</keyword>
<feature type="transmembrane region" description="Helical" evidence="1">
    <location>
        <begin position="12"/>
        <end position="30"/>
    </location>
</feature>
<feature type="transmembrane region" description="Helical" evidence="1">
    <location>
        <begin position="36"/>
        <end position="55"/>
    </location>
</feature>
<reference evidence="3 4" key="1">
    <citation type="submission" date="2005-03" db="EMBL/GenBank/DDBJ databases">
        <title>Brevibacillus brevis strain 47, complete genome.</title>
        <authorList>
            <person name="Hosoyama A."/>
            <person name="Yamada R."/>
            <person name="Hongo Y."/>
            <person name="Terui Y."/>
            <person name="Ankai A."/>
            <person name="Masuyama W."/>
            <person name="Sekiguchi M."/>
            <person name="Takeda T."/>
            <person name="Asano K."/>
            <person name="Ohji S."/>
            <person name="Ichikawa N."/>
            <person name="Narita S."/>
            <person name="Aoki N."/>
            <person name="Miura H."/>
            <person name="Matsushita S."/>
            <person name="Sekigawa T."/>
            <person name="Yamagata H."/>
            <person name="Yoshikawa H."/>
            <person name="Udaka S."/>
            <person name="Tanikawa S."/>
            <person name="Fujita N."/>
        </authorList>
    </citation>
    <scope>NUCLEOTIDE SEQUENCE [LARGE SCALE GENOMIC DNA]</scope>
    <source>
        <strain evidence="4">47 / JCM 6285 / NBRC 100599</strain>
    </source>
</reference>
<accession>C0ZIN0</accession>
<evidence type="ECO:0000313" key="3">
    <source>
        <dbReference type="EMBL" id="BAH41248.1"/>
    </source>
</evidence>
<evidence type="ECO:0000259" key="2">
    <source>
        <dbReference type="Pfam" id="PF11127"/>
    </source>
</evidence>
<dbReference type="InterPro" id="IPR021309">
    <property type="entry name" value="YgaP-like_TM"/>
</dbReference>
<feature type="domain" description="Inner membrane protein YgaP-like transmembrane" evidence="2">
    <location>
        <begin position="1"/>
        <end position="63"/>
    </location>
</feature>
<dbReference type="Proteomes" id="UP000001877">
    <property type="component" value="Chromosome"/>
</dbReference>
<protein>
    <recommendedName>
        <fullName evidence="2">Inner membrane protein YgaP-like transmembrane domain-containing protein</fullName>
    </recommendedName>
</protein>
<proteinExistence type="predicted"/>
<dbReference type="AlphaFoldDB" id="C0ZIN0"/>
<organism evidence="3 4">
    <name type="scientific">Brevibacillus brevis (strain 47 / JCM 6285 / NBRC 100599)</name>
    <dbReference type="NCBI Taxonomy" id="358681"/>
    <lineage>
        <taxon>Bacteria</taxon>
        <taxon>Bacillati</taxon>
        <taxon>Bacillota</taxon>
        <taxon>Bacilli</taxon>
        <taxon>Bacillales</taxon>
        <taxon>Paenibacillaceae</taxon>
        <taxon>Brevibacillus</taxon>
    </lineage>
</organism>
<keyword evidence="4" id="KW-1185">Reference proteome</keyword>
<name>C0ZIN0_BREBN</name>
<dbReference type="EMBL" id="AP008955">
    <property type="protein sequence ID" value="BAH41248.1"/>
    <property type="molecule type" value="Genomic_DNA"/>
</dbReference>
<keyword evidence="1" id="KW-0812">Transmembrane</keyword>